<protein>
    <recommendedName>
        <fullName evidence="10">Protein-export membrane protein SecF</fullName>
    </recommendedName>
</protein>
<comment type="function">
    <text evidence="10">Part of the Sec protein translocase complex. Interacts with the SecYEG preprotein conducting channel. SecDF uses the proton motive force (PMF) to complete protein translocation after the ATP-dependent function of SecA.</text>
</comment>
<dbReference type="PANTHER" id="PTHR30081">
    <property type="entry name" value="PROTEIN-EXPORT MEMBRANE PROTEIN SEC"/>
    <property type="match status" value="1"/>
</dbReference>
<keyword evidence="8 10" id="KW-0811">Translocation</keyword>
<dbReference type="GO" id="GO:0005886">
    <property type="term" value="C:plasma membrane"/>
    <property type="evidence" value="ECO:0007669"/>
    <property type="project" value="UniProtKB-SubCell"/>
</dbReference>
<evidence type="ECO:0000313" key="12">
    <source>
        <dbReference type="EMBL" id="OQA61376.1"/>
    </source>
</evidence>
<keyword evidence="7 10" id="KW-1133">Transmembrane helix</keyword>
<dbReference type="AlphaFoldDB" id="A0A1V5T3P2"/>
<dbReference type="NCBIfam" id="TIGR00966">
    <property type="entry name" value="transloc_SecF"/>
    <property type="match status" value="1"/>
</dbReference>
<evidence type="ECO:0000256" key="6">
    <source>
        <dbReference type="ARBA" id="ARBA00022927"/>
    </source>
</evidence>
<dbReference type="GO" id="GO:0065002">
    <property type="term" value="P:intracellular protein transmembrane transport"/>
    <property type="evidence" value="ECO:0007669"/>
    <property type="project" value="UniProtKB-UniRule"/>
</dbReference>
<feature type="transmembrane region" description="Helical" evidence="10">
    <location>
        <begin position="232"/>
        <end position="250"/>
    </location>
</feature>
<dbReference type="InterPro" id="IPR005665">
    <property type="entry name" value="SecF_bac"/>
</dbReference>
<dbReference type="Pfam" id="PF07549">
    <property type="entry name" value="Sec_GG"/>
    <property type="match status" value="1"/>
</dbReference>
<keyword evidence="9 10" id="KW-0472">Membrane</keyword>
<evidence type="ECO:0000256" key="4">
    <source>
        <dbReference type="ARBA" id="ARBA00022519"/>
    </source>
</evidence>
<keyword evidence="6 10" id="KW-0653">Protein transport</keyword>
<accession>A0A1V5T3P2</accession>
<dbReference type="Gene3D" id="1.20.1640.10">
    <property type="entry name" value="Multidrug efflux transporter AcrB transmembrane domain"/>
    <property type="match status" value="1"/>
</dbReference>
<dbReference type="InterPro" id="IPR000731">
    <property type="entry name" value="SSD"/>
</dbReference>
<evidence type="ECO:0000256" key="2">
    <source>
        <dbReference type="ARBA" id="ARBA00022448"/>
    </source>
</evidence>
<dbReference type="GO" id="GO:0015450">
    <property type="term" value="F:protein-transporting ATPase activity"/>
    <property type="evidence" value="ECO:0007669"/>
    <property type="project" value="InterPro"/>
</dbReference>
<dbReference type="GO" id="GO:0043952">
    <property type="term" value="P:protein transport by the Sec complex"/>
    <property type="evidence" value="ECO:0007669"/>
    <property type="project" value="UniProtKB-UniRule"/>
</dbReference>
<evidence type="ECO:0000259" key="11">
    <source>
        <dbReference type="PROSITE" id="PS50156"/>
    </source>
</evidence>
<dbReference type="Proteomes" id="UP000485569">
    <property type="component" value="Unassembled WGS sequence"/>
</dbReference>
<dbReference type="InterPro" id="IPR048634">
    <property type="entry name" value="SecD_SecF_C"/>
</dbReference>
<gene>
    <name evidence="12" type="primary">swrC</name>
    <name evidence="10" type="synonym">secF</name>
    <name evidence="12" type="ORF">BWY41_00162</name>
</gene>
<dbReference type="GO" id="GO:0006605">
    <property type="term" value="P:protein targeting"/>
    <property type="evidence" value="ECO:0007669"/>
    <property type="project" value="UniProtKB-UniRule"/>
</dbReference>
<feature type="transmembrane region" description="Helical" evidence="10">
    <location>
        <begin position="183"/>
        <end position="202"/>
    </location>
</feature>
<dbReference type="InterPro" id="IPR022645">
    <property type="entry name" value="SecD/SecF_bac"/>
</dbReference>
<proteinExistence type="inferred from homology"/>
<dbReference type="HAMAP" id="MF_01464_B">
    <property type="entry name" value="SecF_B"/>
    <property type="match status" value="1"/>
</dbReference>
<comment type="subunit">
    <text evidence="10">Forms a complex with SecD. Part of the essential Sec protein translocation apparatus which comprises SecA, SecYEG and auxiliary proteins SecDF. Other proteins may also be involved.</text>
</comment>
<evidence type="ECO:0000256" key="1">
    <source>
        <dbReference type="ARBA" id="ARBA00004651"/>
    </source>
</evidence>
<feature type="transmembrane region" description="Helical" evidence="10">
    <location>
        <begin position="256"/>
        <end position="281"/>
    </location>
</feature>
<evidence type="ECO:0000256" key="3">
    <source>
        <dbReference type="ARBA" id="ARBA00022475"/>
    </source>
</evidence>
<evidence type="ECO:0000256" key="5">
    <source>
        <dbReference type="ARBA" id="ARBA00022692"/>
    </source>
</evidence>
<organism evidence="12">
    <name type="scientific">Candidatus Atribacter allofermentans</name>
    <dbReference type="NCBI Taxonomy" id="1852833"/>
    <lineage>
        <taxon>Bacteria</taxon>
        <taxon>Pseudomonadati</taxon>
        <taxon>Atribacterota</taxon>
        <taxon>Atribacteria</taxon>
        <taxon>Atribacterales</taxon>
        <taxon>Atribacteraceae</taxon>
        <taxon>Atribacter</taxon>
    </lineage>
</organism>
<dbReference type="InterPro" id="IPR022813">
    <property type="entry name" value="SecD/SecF_arch_bac"/>
</dbReference>
<sequence length="291" mass="32744">MEIFLKPNFNFVDHRKIPYAICIIFIILTVIGLVRGINYGVDFQGGTLLQYNFTQVVAAEEIRNVLDEFDLSASTIQRFSDNEVAIRTPQLTLDQRNQLTDTLRNQIGELEIVRNEEVGPTVGGELRRAAYLALLFSIIGILIYVGIRFELRPAVTSVLALANTGIMTLGLVALLGIEFDTTILAAMLTILGYSINDSIVVMDRIRERLNYRKREDAKTLINTSLNETLSRTIMTGTTTIIAVIILYFFGGKMLQPFALTMLIGLIFGTFSSIFVAAMLFYEWEVKKPLRR</sequence>
<keyword evidence="4" id="KW-0997">Cell inner membrane</keyword>
<dbReference type="NCBIfam" id="TIGR00916">
    <property type="entry name" value="2A0604s01"/>
    <property type="match status" value="1"/>
</dbReference>
<dbReference type="Pfam" id="PF02355">
    <property type="entry name" value="SecD_SecF_C"/>
    <property type="match status" value="1"/>
</dbReference>
<keyword evidence="5 10" id="KW-0812">Transmembrane</keyword>
<dbReference type="EMBL" id="MWBQ01000019">
    <property type="protein sequence ID" value="OQA61376.1"/>
    <property type="molecule type" value="Genomic_DNA"/>
</dbReference>
<reference evidence="12" key="1">
    <citation type="submission" date="2017-02" db="EMBL/GenBank/DDBJ databases">
        <title>Delving into the versatile metabolic prowess of the omnipresent phylum Bacteroidetes.</title>
        <authorList>
            <person name="Nobu M.K."/>
            <person name="Mei R."/>
            <person name="Narihiro T."/>
            <person name="Kuroda K."/>
            <person name="Liu W.-T."/>
        </authorList>
    </citation>
    <scope>NUCLEOTIDE SEQUENCE</scope>
    <source>
        <strain evidence="12">ADurb.Bin276</strain>
    </source>
</reference>
<keyword evidence="2 10" id="KW-0813">Transport</keyword>
<keyword evidence="3 10" id="KW-1003">Cell membrane</keyword>
<dbReference type="PANTHER" id="PTHR30081:SF8">
    <property type="entry name" value="PROTEIN TRANSLOCASE SUBUNIT SECF"/>
    <property type="match status" value="1"/>
</dbReference>
<evidence type="ECO:0000256" key="9">
    <source>
        <dbReference type="ARBA" id="ARBA00023136"/>
    </source>
</evidence>
<name>A0A1V5T3P2_9BACT</name>
<dbReference type="SUPFAM" id="SSF82866">
    <property type="entry name" value="Multidrug efflux transporter AcrB transmembrane domain"/>
    <property type="match status" value="1"/>
</dbReference>
<feature type="domain" description="SSD" evidence="11">
    <location>
        <begin position="154"/>
        <end position="282"/>
    </location>
</feature>
<comment type="similarity">
    <text evidence="10">Belongs to the SecD/SecF family. SecF subfamily.</text>
</comment>
<feature type="transmembrane region" description="Helical" evidence="10">
    <location>
        <begin position="154"/>
        <end position="177"/>
    </location>
</feature>
<feature type="transmembrane region" description="Helical" evidence="10">
    <location>
        <begin position="129"/>
        <end position="147"/>
    </location>
</feature>
<evidence type="ECO:0000256" key="8">
    <source>
        <dbReference type="ARBA" id="ARBA00023010"/>
    </source>
</evidence>
<dbReference type="PRINTS" id="PR01755">
    <property type="entry name" value="SECFTRNLCASE"/>
</dbReference>
<feature type="transmembrane region" description="Helical" evidence="10">
    <location>
        <begin position="20"/>
        <end position="41"/>
    </location>
</feature>
<comment type="caution">
    <text evidence="12">The sequence shown here is derived from an EMBL/GenBank/DDBJ whole genome shotgun (WGS) entry which is preliminary data.</text>
</comment>
<evidence type="ECO:0000256" key="7">
    <source>
        <dbReference type="ARBA" id="ARBA00022989"/>
    </source>
</evidence>
<evidence type="ECO:0000256" key="10">
    <source>
        <dbReference type="HAMAP-Rule" id="MF_01464"/>
    </source>
</evidence>
<comment type="subcellular location">
    <subcellularLocation>
        <location evidence="1 10">Cell membrane</location>
        <topology evidence="1 10">Multi-pass membrane protein</topology>
    </subcellularLocation>
</comment>
<dbReference type="PROSITE" id="PS50156">
    <property type="entry name" value="SSD"/>
    <property type="match status" value="1"/>
</dbReference>
<dbReference type="InterPro" id="IPR022646">
    <property type="entry name" value="SecD/SecF_CS"/>
</dbReference>
<dbReference type="InterPro" id="IPR055344">
    <property type="entry name" value="SecD_SecF_C_bact"/>
</dbReference>